<gene>
    <name evidence="1" type="ORF">FSP39_008655</name>
</gene>
<comment type="caution">
    <text evidence="1">The sequence shown here is derived from an EMBL/GenBank/DDBJ whole genome shotgun (WGS) entry which is preliminary data.</text>
</comment>
<accession>A0AA89BJ26</accession>
<dbReference type="EMBL" id="VSWD01000013">
    <property type="protein sequence ID" value="KAK3084126.1"/>
    <property type="molecule type" value="Genomic_DNA"/>
</dbReference>
<organism evidence="1 2">
    <name type="scientific">Pinctada imbricata</name>
    <name type="common">Atlantic pearl-oyster</name>
    <name type="synonym">Pinctada martensii</name>
    <dbReference type="NCBI Taxonomy" id="66713"/>
    <lineage>
        <taxon>Eukaryota</taxon>
        <taxon>Metazoa</taxon>
        <taxon>Spiralia</taxon>
        <taxon>Lophotrochozoa</taxon>
        <taxon>Mollusca</taxon>
        <taxon>Bivalvia</taxon>
        <taxon>Autobranchia</taxon>
        <taxon>Pteriomorphia</taxon>
        <taxon>Pterioida</taxon>
        <taxon>Pterioidea</taxon>
        <taxon>Pteriidae</taxon>
        <taxon>Pinctada</taxon>
    </lineage>
</organism>
<evidence type="ECO:0008006" key="3">
    <source>
        <dbReference type="Google" id="ProtNLM"/>
    </source>
</evidence>
<reference evidence="1" key="1">
    <citation type="submission" date="2019-08" db="EMBL/GenBank/DDBJ databases">
        <title>The improved chromosome-level genome for the pearl oyster Pinctada fucata martensii using PacBio sequencing and Hi-C.</title>
        <authorList>
            <person name="Zheng Z."/>
        </authorList>
    </citation>
    <scope>NUCLEOTIDE SEQUENCE</scope>
    <source>
        <strain evidence="1">ZZ-2019</strain>
        <tissue evidence="1">Adductor muscle</tissue>
    </source>
</reference>
<sequence length="262" mass="30529">MAVSSKDHCEQLQDDFTTVVKSSKTWQMIFNPSKCYVLRISKGKQGIACPYHLEGHILGTVNHNPYLGVELTNTLSWDIHINKIIGKANRSLGFLRRNLGNCPISIKKQAYLGLVRPHLEYASSIWDPYLQKHIHQLEMVQRRSARFIGHIYTYQPGTVTTLLEELKLPSLQERRKTSRLLLFHKVVHQKVAIPIPDDLQQPTRRTRQYHHRRFIRLGSHGEQRKNSFFVRTIKDWNDLPTDILNLDDYEAFKTSLIALRDP</sequence>
<name>A0AA89BJ26_PINIB</name>
<evidence type="ECO:0000313" key="2">
    <source>
        <dbReference type="Proteomes" id="UP001186944"/>
    </source>
</evidence>
<dbReference type="AlphaFoldDB" id="A0AA89BJ26"/>
<dbReference type="Proteomes" id="UP001186944">
    <property type="component" value="Unassembled WGS sequence"/>
</dbReference>
<dbReference type="PANTHER" id="PTHR33332">
    <property type="entry name" value="REVERSE TRANSCRIPTASE DOMAIN-CONTAINING PROTEIN"/>
    <property type="match status" value="1"/>
</dbReference>
<evidence type="ECO:0000313" key="1">
    <source>
        <dbReference type="EMBL" id="KAK3084126.1"/>
    </source>
</evidence>
<proteinExistence type="predicted"/>
<protein>
    <recommendedName>
        <fullName evidence="3">Tick transposon</fullName>
    </recommendedName>
</protein>
<keyword evidence="2" id="KW-1185">Reference proteome</keyword>